<keyword evidence="3" id="KW-0732">Signal</keyword>
<keyword evidence="5" id="KW-1185">Reference proteome</keyword>
<keyword evidence="2" id="KW-0812">Transmembrane</keyword>
<comment type="caution">
    <text evidence="4">The sequence shown here is derived from an EMBL/GenBank/DDBJ whole genome shotgun (WGS) entry which is preliminary data.</text>
</comment>
<keyword evidence="2" id="KW-0472">Membrane</keyword>
<evidence type="ECO:0000256" key="1">
    <source>
        <dbReference type="SAM" id="MobiDB-lite"/>
    </source>
</evidence>
<evidence type="ECO:0000256" key="3">
    <source>
        <dbReference type="SAM" id="SignalP"/>
    </source>
</evidence>
<reference evidence="4 5" key="1">
    <citation type="submission" date="2019-06" db="EMBL/GenBank/DDBJ databases">
        <title>Sequencing the genomes of 1000 actinobacteria strains.</title>
        <authorList>
            <person name="Klenk H.-P."/>
        </authorList>
    </citation>
    <scope>NUCLEOTIDE SEQUENCE [LARGE SCALE GENOMIC DNA]</scope>
    <source>
        <strain evidence="4 5">DSM 41929</strain>
    </source>
</reference>
<feature type="signal peptide" evidence="3">
    <location>
        <begin position="1"/>
        <end position="41"/>
    </location>
</feature>
<protein>
    <submittedName>
        <fullName evidence="4">Uncharacterized protein</fullName>
    </submittedName>
</protein>
<dbReference type="Proteomes" id="UP000318103">
    <property type="component" value="Unassembled WGS sequence"/>
</dbReference>
<evidence type="ECO:0000313" key="5">
    <source>
        <dbReference type="Proteomes" id="UP000318103"/>
    </source>
</evidence>
<gene>
    <name evidence="4" type="ORF">FB563_2812</name>
</gene>
<keyword evidence="2" id="KW-1133">Transmembrane helix</keyword>
<organism evidence="4 5">
    <name type="scientific">Streptomyces puniciscabiei</name>
    <dbReference type="NCBI Taxonomy" id="164348"/>
    <lineage>
        <taxon>Bacteria</taxon>
        <taxon>Bacillati</taxon>
        <taxon>Actinomycetota</taxon>
        <taxon>Actinomycetes</taxon>
        <taxon>Kitasatosporales</taxon>
        <taxon>Streptomycetaceae</taxon>
        <taxon>Streptomyces</taxon>
    </lineage>
</organism>
<feature type="transmembrane region" description="Helical" evidence="2">
    <location>
        <begin position="414"/>
        <end position="438"/>
    </location>
</feature>
<proteinExistence type="predicted"/>
<feature type="compositionally biased region" description="Low complexity" evidence="1">
    <location>
        <begin position="204"/>
        <end position="214"/>
    </location>
</feature>
<feature type="chain" id="PRO_5038436895" evidence="3">
    <location>
        <begin position="42"/>
        <end position="463"/>
    </location>
</feature>
<dbReference type="RefSeq" id="WP_079048884.1">
    <property type="nucleotide sequence ID" value="NZ_JBPJFI010000001.1"/>
</dbReference>
<feature type="region of interest" description="Disordered" evidence="1">
    <location>
        <begin position="204"/>
        <end position="241"/>
    </location>
</feature>
<accession>A0A542UFJ3</accession>
<name>A0A542UFJ3_9ACTN</name>
<evidence type="ECO:0000313" key="4">
    <source>
        <dbReference type="EMBL" id="TQK97823.1"/>
    </source>
</evidence>
<dbReference type="EMBL" id="VFNX01000001">
    <property type="protein sequence ID" value="TQK97823.1"/>
    <property type="molecule type" value="Genomic_DNA"/>
</dbReference>
<dbReference type="AlphaFoldDB" id="A0A542UFJ3"/>
<sequence length="463" mass="47911">MRECTARWWRYGRRAGSGAPRTAVLTALCALLVLPGGAASAYGQATAAGTGAPEAYAFAPGVRPVVGTTGPATAPRLEAGRTYRSSLPRNGKLYYRLEFGATDTAYVPVTAVPPASATVSATDGIGVSVQDATGTPCSFAGARFGAGLSPRPVTALGRRETGKALCQGRGTYYLVVRRLDTQGSGTAATGQRWDLEIAPVTEPRTARAGATTAPQAWDSATPEPLTGEPRDRPGGAGFASASPLGQGVWGTSLVPGETRFYKVPVDWGRQLHASAELGSATGHGYVGGALDLSLYNPVRGYVEDAALGYTGTQKPAVLGPLPPVEYANRYAAPAGVTSVRFAGAYYLVLHLSEQMAGPFGRGPFGVTLRVRVTGRAHAGPGYAGRSVPGEVFAVSAQDREAALTGTTGGGDDPVMTLVAIGGIGLGTVLLMVLAGWTVTARRTERHRRTQRIQTRVNAQKPTA</sequence>
<evidence type="ECO:0000256" key="2">
    <source>
        <dbReference type="SAM" id="Phobius"/>
    </source>
</evidence>